<gene>
    <name evidence="3" type="ORF">BGW36DRAFT_425710</name>
</gene>
<dbReference type="InterPro" id="IPR029058">
    <property type="entry name" value="AB_hydrolase_fold"/>
</dbReference>
<evidence type="ECO:0000256" key="2">
    <source>
        <dbReference type="ARBA" id="ARBA00022801"/>
    </source>
</evidence>
<dbReference type="SUPFAM" id="SSF53474">
    <property type="entry name" value="alpha/beta-Hydrolases"/>
    <property type="match status" value="1"/>
</dbReference>
<evidence type="ECO:0000313" key="3">
    <source>
        <dbReference type="EMBL" id="KAH8700908.1"/>
    </source>
</evidence>
<organism evidence="3 4">
    <name type="scientific">Talaromyces proteolyticus</name>
    <dbReference type="NCBI Taxonomy" id="1131652"/>
    <lineage>
        <taxon>Eukaryota</taxon>
        <taxon>Fungi</taxon>
        <taxon>Dikarya</taxon>
        <taxon>Ascomycota</taxon>
        <taxon>Pezizomycotina</taxon>
        <taxon>Eurotiomycetes</taxon>
        <taxon>Eurotiomycetidae</taxon>
        <taxon>Eurotiales</taxon>
        <taxon>Trichocomaceae</taxon>
        <taxon>Talaromyces</taxon>
        <taxon>Talaromyces sect. Bacilispori</taxon>
    </lineage>
</organism>
<evidence type="ECO:0000256" key="1">
    <source>
        <dbReference type="ARBA" id="ARBA00005622"/>
    </source>
</evidence>
<evidence type="ECO:0000313" key="4">
    <source>
        <dbReference type="Proteomes" id="UP001201262"/>
    </source>
</evidence>
<dbReference type="AlphaFoldDB" id="A0AAD4KWS1"/>
<name>A0AAD4KWS1_9EURO</name>
<dbReference type="Pfam" id="PF00756">
    <property type="entry name" value="Esterase"/>
    <property type="match status" value="1"/>
</dbReference>
<keyword evidence="4" id="KW-1185">Reference proteome</keyword>
<keyword evidence="2" id="KW-0378">Hydrolase</keyword>
<protein>
    <submittedName>
        <fullName evidence="3">Siderophore esterase</fullName>
    </submittedName>
</protein>
<dbReference type="GO" id="GO:0016788">
    <property type="term" value="F:hydrolase activity, acting on ester bonds"/>
    <property type="evidence" value="ECO:0007669"/>
    <property type="project" value="TreeGrafter"/>
</dbReference>
<dbReference type="InterPro" id="IPR000801">
    <property type="entry name" value="Esterase-like"/>
</dbReference>
<sequence>MGEIAITGSSKPTAISLPSSEQFCLDSEQGETYQIQISWPLHWQNGRASDHGPLPIIYIVDGNALFLTATETAWRRAASSHFAGGGIIVSIGYPLTGKLYDARRRSLDLTPPTAAPIPGYGGADIFIDFIDKCVRPAVKARFPHLRVSREALYGHSYGGLFALHVLFTRPHLFDCYLAGSPSIWWNSRCILHEAKTFIEEKEKPMDEKTPSLMVFWGAFEQNPPQWDNEPLDHYEGRKQIASDLRMAGNAIDLCTILKGSKRLRTIIDYEYDSEEHTSVMPCSISRSLTMFFEDWPLHQAWKKGETMETAAIR</sequence>
<dbReference type="Gene3D" id="3.40.50.1820">
    <property type="entry name" value="alpha/beta hydrolase"/>
    <property type="match status" value="1"/>
</dbReference>
<dbReference type="EMBL" id="JAJTJA010000004">
    <property type="protein sequence ID" value="KAH8700908.1"/>
    <property type="molecule type" value="Genomic_DNA"/>
</dbReference>
<proteinExistence type="inferred from homology"/>
<accession>A0AAD4KWS1</accession>
<dbReference type="RefSeq" id="XP_046074614.1">
    <property type="nucleotide sequence ID" value="XM_046220149.1"/>
</dbReference>
<dbReference type="GeneID" id="70250436"/>
<dbReference type="PANTHER" id="PTHR40841:SF2">
    <property type="entry name" value="SIDEROPHORE-DEGRADING ESTERASE (EUROFUNG)"/>
    <property type="match status" value="1"/>
</dbReference>
<dbReference type="InterPro" id="IPR052558">
    <property type="entry name" value="Siderophore_Hydrolase_D"/>
</dbReference>
<dbReference type="PANTHER" id="PTHR40841">
    <property type="entry name" value="SIDEROPHORE TRIACETYLFUSARININE C ESTERASE"/>
    <property type="match status" value="1"/>
</dbReference>
<reference evidence="3" key="1">
    <citation type="submission" date="2021-12" db="EMBL/GenBank/DDBJ databases">
        <title>Convergent genome expansion in fungi linked to evolution of root-endophyte symbiosis.</title>
        <authorList>
            <consortium name="DOE Joint Genome Institute"/>
            <person name="Ke Y.-H."/>
            <person name="Bonito G."/>
            <person name="Liao H.-L."/>
            <person name="Looney B."/>
            <person name="Rojas-Flechas A."/>
            <person name="Nash J."/>
            <person name="Hameed K."/>
            <person name="Schadt C."/>
            <person name="Martin F."/>
            <person name="Crous P.W."/>
            <person name="Miettinen O."/>
            <person name="Magnuson J.K."/>
            <person name="Labbe J."/>
            <person name="Jacobson D."/>
            <person name="Doktycz M.J."/>
            <person name="Veneault-Fourrey C."/>
            <person name="Kuo A."/>
            <person name="Mondo S."/>
            <person name="Calhoun S."/>
            <person name="Riley R."/>
            <person name="Ohm R."/>
            <person name="LaButti K."/>
            <person name="Andreopoulos B."/>
            <person name="Pangilinan J."/>
            <person name="Nolan M."/>
            <person name="Tritt A."/>
            <person name="Clum A."/>
            <person name="Lipzen A."/>
            <person name="Daum C."/>
            <person name="Barry K."/>
            <person name="Grigoriev I.V."/>
            <person name="Vilgalys R."/>
        </authorList>
    </citation>
    <scope>NUCLEOTIDE SEQUENCE</scope>
    <source>
        <strain evidence="3">PMI_201</strain>
    </source>
</reference>
<comment type="caution">
    <text evidence="3">The sequence shown here is derived from an EMBL/GenBank/DDBJ whole genome shotgun (WGS) entry which is preliminary data.</text>
</comment>
<dbReference type="Proteomes" id="UP001201262">
    <property type="component" value="Unassembled WGS sequence"/>
</dbReference>
<comment type="similarity">
    <text evidence="1">Belongs to the esterase D family.</text>
</comment>